<reference evidence="3" key="1">
    <citation type="submission" date="2021-05" db="EMBL/GenBank/DDBJ databases">
        <title>The genome of the haptophyte Pavlova lutheri (Diacronema luteri, Pavlovales) - a model for lipid biosynthesis in eukaryotic algae.</title>
        <authorList>
            <person name="Hulatt C.J."/>
            <person name="Posewitz M.C."/>
        </authorList>
    </citation>
    <scope>NUCLEOTIDE SEQUENCE</scope>
    <source>
        <strain evidence="3">NIVA-4/92</strain>
    </source>
</reference>
<feature type="chain" id="PRO_5035180418" evidence="2">
    <location>
        <begin position="16"/>
        <end position="729"/>
    </location>
</feature>
<dbReference type="OrthoDB" id="198878at2759"/>
<feature type="signal peptide" evidence="2">
    <location>
        <begin position="1"/>
        <end position="15"/>
    </location>
</feature>
<evidence type="ECO:0000256" key="1">
    <source>
        <dbReference type="SAM" id="MobiDB-lite"/>
    </source>
</evidence>
<name>A0A8J6C4H0_DIALT</name>
<feature type="compositionally biased region" description="Gly residues" evidence="1">
    <location>
        <begin position="259"/>
        <end position="277"/>
    </location>
</feature>
<evidence type="ECO:0000313" key="3">
    <source>
        <dbReference type="EMBL" id="KAG8460209.1"/>
    </source>
</evidence>
<keyword evidence="4" id="KW-1185">Reference proteome</keyword>
<feature type="region of interest" description="Disordered" evidence="1">
    <location>
        <begin position="251"/>
        <end position="280"/>
    </location>
</feature>
<dbReference type="Proteomes" id="UP000751190">
    <property type="component" value="Unassembled WGS sequence"/>
</dbReference>
<gene>
    <name evidence="3" type="ORF">KFE25_004457</name>
</gene>
<dbReference type="AlphaFoldDB" id="A0A8J6C4H0"/>
<proteinExistence type="predicted"/>
<comment type="caution">
    <text evidence="3">The sequence shown here is derived from an EMBL/GenBank/DDBJ whole genome shotgun (WGS) entry which is preliminary data.</text>
</comment>
<dbReference type="EMBL" id="JAGTXO010000034">
    <property type="protein sequence ID" value="KAG8460209.1"/>
    <property type="molecule type" value="Genomic_DNA"/>
</dbReference>
<evidence type="ECO:0000256" key="2">
    <source>
        <dbReference type="SAM" id="SignalP"/>
    </source>
</evidence>
<keyword evidence="2" id="KW-0732">Signal</keyword>
<organism evidence="3 4">
    <name type="scientific">Diacronema lutheri</name>
    <name type="common">Unicellular marine alga</name>
    <name type="synonym">Monochrysis lutheri</name>
    <dbReference type="NCBI Taxonomy" id="2081491"/>
    <lineage>
        <taxon>Eukaryota</taxon>
        <taxon>Haptista</taxon>
        <taxon>Haptophyta</taxon>
        <taxon>Pavlovophyceae</taxon>
        <taxon>Pavlovales</taxon>
        <taxon>Pavlovaceae</taxon>
        <taxon>Diacronema</taxon>
    </lineage>
</organism>
<sequence>MRAVLLALLAAGVASSSPRAATALGRRVVTLPRGTRCARARAGARARALASGDDAAADAPLTPSSATAALATRALLLARQALVTACAINLSEQLADFSSDARAPRLAAALRDAVGAAEPALAELVGAVAQRAPGALVRVPRGIEVEPERARAAAALADGRAPADDDWLAGGVRLSEAARACEIEQLLVLALGRLAAWAPASRWVRPLAEWRAPPAPHSPEAISRSLQAHLLERFETPRALHGALTHADHAALAPRGRRGASGGGGGGAGGGGSGSGGVRPSPAMGGAAASLLRLVGASSASTYAARVSAARAPPCAEASHRVACAFFGALVACGAGEASVRDALGRALRGYAVTKREAKEFSALLAPSAGATGAAGAAGAAGAEPAAPPSVSAAIAASAAAAVGLDAAVAHGDGVAAPLSPLAAEALARLSPLHAWREAQCRALGLPAWAIAAACGARIGGAIAPSEQSEAFAQSVLLWVKTHERELDAGGELQARALLDYACEQRAARADFEMGGRTPKRVLGALDTWALGAAIELGGDPADDEEFEPNPTGLSPLFVEGATIPAGTRLRVPYDSPAHGGQKGAYTLGGPNERGSEPVTVAMTEIRSLRRLLYEGRALNNCLQNKVDSQVKYISRARQRVSSFWSLTYARPAEGAIVHRCLVEVWHLREGDVVRQAEGPRPRTIPSADAFYWVSRWCEANDVNLGTWDCYSRVEVPIAPDEFARTGRI</sequence>
<protein>
    <submittedName>
        <fullName evidence="3">Uncharacterized protein</fullName>
    </submittedName>
</protein>
<evidence type="ECO:0000313" key="4">
    <source>
        <dbReference type="Proteomes" id="UP000751190"/>
    </source>
</evidence>
<accession>A0A8J6C4H0</accession>